<sequence>MTATFRISEDDYVDAMKLYARLPRTARWLLGAAAVLLVLAAVFGTRQVQASALGGLAGGAGVLLAMRVFVMPMTARRHYRKYKAIREEFSAELLDDALRLRAPHGESRIVWANVLKWRQDDRFVLIYLMPRLFHALPRSVASQGFDLPGLIERLNRHVGPEA</sequence>
<dbReference type="Pfam" id="PF14317">
    <property type="entry name" value="YcxB"/>
    <property type="match status" value="1"/>
</dbReference>
<dbReference type="RefSeq" id="WP_018904532.1">
    <property type="nucleotide sequence ID" value="NZ_CAIGKF010000002.1"/>
</dbReference>
<organism evidence="3 4">
    <name type="scientific">Variovorax paradoxus</name>
    <dbReference type="NCBI Taxonomy" id="34073"/>
    <lineage>
        <taxon>Bacteria</taxon>
        <taxon>Pseudomonadati</taxon>
        <taxon>Pseudomonadota</taxon>
        <taxon>Betaproteobacteria</taxon>
        <taxon>Burkholderiales</taxon>
        <taxon>Comamonadaceae</taxon>
        <taxon>Variovorax</taxon>
    </lineage>
</organism>
<evidence type="ECO:0000256" key="1">
    <source>
        <dbReference type="SAM" id="Phobius"/>
    </source>
</evidence>
<evidence type="ECO:0000259" key="2">
    <source>
        <dbReference type="Pfam" id="PF14317"/>
    </source>
</evidence>
<keyword evidence="1" id="KW-1133">Transmembrane helix</keyword>
<proteinExistence type="predicted"/>
<dbReference type="AlphaFoldDB" id="A0AAW8ECC7"/>
<gene>
    <name evidence="3" type="ORF">J2W39_000985</name>
</gene>
<protein>
    <recommendedName>
        <fullName evidence="2">YcxB-like C-terminal domain-containing protein</fullName>
    </recommendedName>
</protein>
<evidence type="ECO:0000313" key="4">
    <source>
        <dbReference type="Proteomes" id="UP001224845"/>
    </source>
</evidence>
<feature type="transmembrane region" description="Helical" evidence="1">
    <location>
        <begin position="26"/>
        <end position="44"/>
    </location>
</feature>
<keyword evidence="1" id="KW-0812">Transmembrane</keyword>
<dbReference type="Proteomes" id="UP001224845">
    <property type="component" value="Unassembled WGS sequence"/>
</dbReference>
<dbReference type="EMBL" id="JAUSRV010000002">
    <property type="protein sequence ID" value="MDP9969757.1"/>
    <property type="molecule type" value="Genomic_DNA"/>
</dbReference>
<dbReference type="InterPro" id="IPR025588">
    <property type="entry name" value="YcxB-like_C"/>
</dbReference>
<keyword evidence="1" id="KW-0472">Membrane</keyword>
<comment type="caution">
    <text evidence="3">The sequence shown here is derived from an EMBL/GenBank/DDBJ whole genome shotgun (WGS) entry which is preliminary data.</text>
</comment>
<reference evidence="3" key="1">
    <citation type="submission" date="2023-07" db="EMBL/GenBank/DDBJ databases">
        <title>Sorghum-associated microbial communities from plants grown in Nebraska, USA.</title>
        <authorList>
            <person name="Schachtman D."/>
        </authorList>
    </citation>
    <scope>NUCLEOTIDE SEQUENCE</scope>
    <source>
        <strain evidence="3">DS3315</strain>
    </source>
</reference>
<feature type="transmembrane region" description="Helical" evidence="1">
    <location>
        <begin position="50"/>
        <end position="70"/>
    </location>
</feature>
<evidence type="ECO:0000313" key="3">
    <source>
        <dbReference type="EMBL" id="MDP9969757.1"/>
    </source>
</evidence>
<feature type="domain" description="YcxB-like C-terminal" evidence="2">
    <location>
        <begin position="94"/>
        <end position="141"/>
    </location>
</feature>
<name>A0AAW8ECC7_VARPD</name>
<dbReference type="GeneID" id="99714594"/>
<accession>A0AAW8ECC7</accession>